<dbReference type="Proteomes" id="UP001497453">
    <property type="component" value="Chromosome 5"/>
</dbReference>
<evidence type="ECO:0000313" key="6">
    <source>
        <dbReference type="Proteomes" id="UP001497453"/>
    </source>
</evidence>
<dbReference type="SUPFAM" id="SSF56801">
    <property type="entry name" value="Acetyl-CoA synthetase-like"/>
    <property type="match status" value="1"/>
</dbReference>
<accession>A0ABP1DS46</accession>
<dbReference type="Gene3D" id="3.40.50.12780">
    <property type="entry name" value="N-terminal domain of ligase-like"/>
    <property type="match status" value="1"/>
</dbReference>
<evidence type="ECO:0000259" key="4">
    <source>
        <dbReference type="SMART" id="SM00823"/>
    </source>
</evidence>
<dbReference type="InterPro" id="IPR036291">
    <property type="entry name" value="NAD(P)-bd_dom_sf"/>
</dbReference>
<dbReference type="Pfam" id="PF07993">
    <property type="entry name" value="NAD_binding_4"/>
    <property type="match status" value="1"/>
</dbReference>
<dbReference type="Gene3D" id="1.10.1200.10">
    <property type="entry name" value="ACP-like"/>
    <property type="match status" value="1"/>
</dbReference>
<dbReference type="SMART" id="SM00823">
    <property type="entry name" value="PKS_PP"/>
    <property type="match status" value="1"/>
</dbReference>
<dbReference type="SUPFAM" id="SSF51735">
    <property type="entry name" value="NAD(P)-binding Rossmann-fold domains"/>
    <property type="match status" value="1"/>
</dbReference>
<sequence length="1136" mass="123940">MSNEIKFPPLDWSITVIPGFVDFQAEHNPAGTWAKFPSPERPGEATSVSYLELAKATHRVAHALRPYRDGQEREVVAIIVECDTILYIALLLGVARAGLVPFPMSPRNSPEAVVNMMEKTFCHCIIYSPRCIPLVSAVQNHFENKGIEILIDNVPSLQSVFPALGSENNNMSTNVTTYPANNDQYNVDDIVIYLHSSGSTGFPKPIPLTHRIFFQWGHSPIFMSYRDRGVRWGSMSLPTFHSMAVGVQILIPLCLGEAVSLFTPQEPAPPVVPNPNNTLETARITHCTAIAAVPSFFEVWAASVDATQCLASLKLAAFAGGPLSEANGNKLVAAGVRLTSIYGTTEIGPVTKPIELDVPDNERQANPDWAWLAFSDKLKMRWVDQGDGTYELQMLTSETAQPAVENLPDVRGYATADLFVPHPNKKGLWRIIGRTDDVIVLGSGEKIVPLPQEGHLTSVPFVSGAIMFGRQKNQAGILIEPREEFAIDPNDGFALVAFRNEIWPYVEEANKLAPSFARIFKEMILVTHPETPMPRAAKGTTQRKLVWAAYREEIDKLYETVEKSRDNREVDLPVSWSAGDAEEWLSSHAASLLNEQSPKSDVDIFEQGFDSLSATYLRNRIIGALNSSPDPHIQKAASEIPPDFIFANPTIQRLSTAVVALVNPGLAPNAHAPPSIQDLIAKYSSNFPTSKTSANMAASPEVVVVLTGSTGGIGAHLLAVLLEEPKITKVYTLNRGNHVVHRQKVSFEDKQLPVDLLDTPKLTQLAADLSREDLGLEPDMLDEIKSSATHFIHNAWKVDFNLSLSSFEGQIAATRRLVDLLTQFNHNVRFMFTSSIAVASGWDLSRGAVPETVIDNAETLSKVGGGYGPSKYVVEHLLAKIKQHGILDATSLRVGQVSGSTKTGAWNTAEWIPSIIKSSIALGCLPTLDGVVSWIPMDSIARAIVDFALAPSALPEVLNIVNPNSVPWNNVFGSVADVLSGTGKPLPLVPFAEWLAKIEAASPNATTKDFEQIPAIKLLSFLRSLSHSHVDALAEAGGNPSCSTELSQSLSLAIKDAPQIDRGQVELCLSYWSSRQYIIRDVQQLNRETPSDSKPPLVEKRSYTGARSSEAKRARQSISSPIHIRTARSVEVGSEA</sequence>
<dbReference type="Pfam" id="PF00501">
    <property type="entry name" value="AMP-binding"/>
    <property type="match status" value="1"/>
</dbReference>
<dbReference type="InterPro" id="IPR013120">
    <property type="entry name" value="FAR_NAD-bd"/>
</dbReference>
<evidence type="ECO:0000313" key="5">
    <source>
        <dbReference type="EMBL" id="CAL1709602.1"/>
    </source>
</evidence>
<evidence type="ECO:0000256" key="1">
    <source>
        <dbReference type="ARBA" id="ARBA00022450"/>
    </source>
</evidence>
<dbReference type="InterPro" id="IPR051414">
    <property type="entry name" value="Adenylate-forming_Reductase"/>
</dbReference>
<dbReference type="Gene3D" id="3.40.50.720">
    <property type="entry name" value="NAD(P)-binding Rossmann-like Domain"/>
    <property type="match status" value="1"/>
</dbReference>
<evidence type="ECO:0000256" key="3">
    <source>
        <dbReference type="SAM" id="MobiDB-lite"/>
    </source>
</evidence>
<organism evidence="5 6">
    <name type="scientific">Somion occarium</name>
    <dbReference type="NCBI Taxonomy" id="3059160"/>
    <lineage>
        <taxon>Eukaryota</taxon>
        <taxon>Fungi</taxon>
        <taxon>Dikarya</taxon>
        <taxon>Basidiomycota</taxon>
        <taxon>Agaricomycotina</taxon>
        <taxon>Agaricomycetes</taxon>
        <taxon>Polyporales</taxon>
        <taxon>Cerrenaceae</taxon>
        <taxon>Somion</taxon>
    </lineage>
</organism>
<dbReference type="InterPro" id="IPR000873">
    <property type="entry name" value="AMP-dep_synth/lig_dom"/>
</dbReference>
<proteinExistence type="predicted"/>
<feature type="domain" description="Polyketide synthase-like phosphopantetheine-binding" evidence="4">
    <location>
        <begin position="582"/>
        <end position="662"/>
    </location>
</feature>
<dbReference type="InterPro" id="IPR020845">
    <property type="entry name" value="AMP-binding_CS"/>
</dbReference>
<dbReference type="PROSITE" id="PS00455">
    <property type="entry name" value="AMP_BINDING"/>
    <property type="match status" value="1"/>
</dbReference>
<reference evidence="6" key="1">
    <citation type="submission" date="2024-04" db="EMBL/GenBank/DDBJ databases">
        <authorList>
            <person name="Shaw F."/>
            <person name="Minotto A."/>
        </authorList>
    </citation>
    <scope>NUCLEOTIDE SEQUENCE [LARGE SCALE GENOMIC DNA]</scope>
</reference>
<dbReference type="InterPro" id="IPR020806">
    <property type="entry name" value="PKS_PP-bd"/>
</dbReference>
<name>A0ABP1DS46_9APHY</name>
<dbReference type="PANTHER" id="PTHR43439:SF2">
    <property type="entry name" value="ENZYME, PUTATIVE (JCVI)-RELATED"/>
    <property type="match status" value="1"/>
</dbReference>
<dbReference type="Pfam" id="PF23562">
    <property type="entry name" value="AMP-binding_C_3"/>
    <property type="match status" value="1"/>
</dbReference>
<dbReference type="PANTHER" id="PTHR43439">
    <property type="entry name" value="PHENYLACETATE-COENZYME A LIGASE"/>
    <property type="match status" value="1"/>
</dbReference>
<evidence type="ECO:0000256" key="2">
    <source>
        <dbReference type="ARBA" id="ARBA00022553"/>
    </source>
</evidence>
<keyword evidence="2" id="KW-0597">Phosphoprotein</keyword>
<protein>
    <recommendedName>
        <fullName evidence="4">Polyketide synthase-like phosphopantetheine-binding domain-containing protein</fullName>
    </recommendedName>
</protein>
<feature type="region of interest" description="Disordered" evidence="3">
    <location>
        <begin position="1086"/>
        <end position="1120"/>
    </location>
</feature>
<dbReference type="EMBL" id="OZ037948">
    <property type="protein sequence ID" value="CAL1709602.1"/>
    <property type="molecule type" value="Genomic_DNA"/>
</dbReference>
<dbReference type="InterPro" id="IPR036736">
    <property type="entry name" value="ACP-like_sf"/>
</dbReference>
<dbReference type="InterPro" id="IPR042099">
    <property type="entry name" value="ANL_N_sf"/>
</dbReference>
<keyword evidence="1" id="KW-0596">Phosphopantetheine</keyword>
<gene>
    <name evidence="5" type="ORF">GFSPODELE1_LOCUS7419</name>
</gene>
<keyword evidence="6" id="KW-1185">Reference proteome</keyword>
<dbReference type="SUPFAM" id="SSF47336">
    <property type="entry name" value="ACP-like"/>
    <property type="match status" value="1"/>
</dbReference>